<evidence type="ECO:0000313" key="7">
    <source>
        <dbReference type="Proteomes" id="UP000231932"/>
    </source>
</evidence>
<dbReference type="PANTHER" id="PTHR42792:SF1">
    <property type="entry name" value="FLAGELLAR HOOK-ASSOCIATED PROTEIN 3"/>
    <property type="match status" value="1"/>
</dbReference>
<reference evidence="7" key="1">
    <citation type="submission" date="2017-11" db="EMBL/GenBank/DDBJ databases">
        <title>Complete Genome Sequence of Kyrpidia sp. Strain EA-1, a thermophilic, hydrogen-oxidizing Bacterium, isolated from the Azores.</title>
        <authorList>
            <person name="Reiner J.E."/>
            <person name="Lapp C.J."/>
            <person name="Bunk B."/>
            <person name="Gescher J."/>
        </authorList>
    </citation>
    <scope>NUCLEOTIDE SEQUENCE [LARGE SCALE GENOMIC DNA]</scope>
    <source>
        <strain evidence="7">EA-1</strain>
    </source>
</reference>
<dbReference type="PRINTS" id="PR00207">
    <property type="entry name" value="FLAGELLIN"/>
</dbReference>
<dbReference type="InterPro" id="IPR001029">
    <property type="entry name" value="Flagellin_N"/>
</dbReference>
<keyword evidence="6" id="KW-0966">Cell projection</keyword>
<dbReference type="RefSeq" id="WP_100668775.1">
    <property type="nucleotide sequence ID" value="NZ_CP024955.1"/>
</dbReference>
<accession>A0A2K8N9N1</accession>
<keyword evidence="6" id="KW-0282">Flagellum</keyword>
<evidence type="ECO:0000259" key="4">
    <source>
        <dbReference type="Pfam" id="PF00669"/>
    </source>
</evidence>
<evidence type="ECO:0000256" key="3">
    <source>
        <dbReference type="ARBA" id="ARBA00023143"/>
    </source>
</evidence>
<gene>
    <name evidence="6" type="ORF">CVV65_14710</name>
</gene>
<name>A0A2K8N9N1_9BACL</name>
<dbReference type="InterPro" id="IPR001492">
    <property type="entry name" value="Flagellin"/>
</dbReference>
<comment type="similarity">
    <text evidence="2">Belongs to the bacterial flagellin family.</text>
</comment>
<feature type="domain" description="Flagellin C-terminal" evidence="5">
    <location>
        <begin position="213"/>
        <end position="286"/>
    </location>
</feature>
<dbReference type="NCBIfam" id="TIGR02550">
    <property type="entry name" value="flagell_flgL"/>
    <property type="match status" value="1"/>
</dbReference>
<comment type="subcellular location">
    <subcellularLocation>
        <location evidence="1">Bacterial flagellum</location>
    </subcellularLocation>
</comment>
<proteinExistence type="inferred from homology"/>
<dbReference type="InterPro" id="IPR013384">
    <property type="entry name" value="Flagell_FlgL"/>
</dbReference>
<dbReference type="KEGG" id="kyr:CVV65_14710"/>
<dbReference type="AlphaFoldDB" id="A0A2K8N9N1"/>
<keyword evidence="7" id="KW-1185">Reference proteome</keyword>
<dbReference type="EMBL" id="CP024955">
    <property type="protein sequence ID" value="ATY86024.1"/>
    <property type="molecule type" value="Genomic_DNA"/>
</dbReference>
<sequence>MRVTQGMLTQQFLLDLQNNYRRLSRLQDEAASGKRINRPADDPVGVGFAMRYKAQVAYYGQYQQNADMAKGWLDYTDTAMNQAGDVIKRARDLAVQGASDTVPPDARQALASEVDQLLQQMVTIGNSQYNGKYIFNGQATTTPPYDSANPENSATNNGQVLYDIGDGVHLDVNVPGSRFFGAPSEADNVFAVLKQLRDGLNNNDTTKIEDALGKIDSRYSKMLEVRADVGARSNRVDLAQNRLADMVQNLQGLLSKTEDADMGKLAIDLKTAENVHMASLAVGARVLMPSLVDFLK</sequence>
<dbReference type="Proteomes" id="UP000231932">
    <property type="component" value="Chromosome"/>
</dbReference>
<evidence type="ECO:0000313" key="6">
    <source>
        <dbReference type="EMBL" id="ATY86024.1"/>
    </source>
</evidence>
<dbReference type="Gene3D" id="1.20.1330.10">
    <property type="entry name" value="f41 fragment of flagellin, N-terminal domain"/>
    <property type="match status" value="1"/>
</dbReference>
<evidence type="ECO:0000256" key="1">
    <source>
        <dbReference type="ARBA" id="ARBA00004365"/>
    </source>
</evidence>
<dbReference type="Pfam" id="PF00700">
    <property type="entry name" value="Flagellin_C"/>
    <property type="match status" value="1"/>
</dbReference>
<dbReference type="InterPro" id="IPR046358">
    <property type="entry name" value="Flagellin_C"/>
</dbReference>
<dbReference type="OrthoDB" id="9758307at2"/>
<keyword evidence="6" id="KW-0969">Cilium</keyword>
<keyword evidence="3" id="KW-0975">Bacterial flagellum</keyword>
<dbReference type="GO" id="GO:0071973">
    <property type="term" value="P:bacterial-type flagellum-dependent cell motility"/>
    <property type="evidence" value="ECO:0007669"/>
    <property type="project" value="InterPro"/>
</dbReference>
<organism evidence="6 7">
    <name type="scientific">Kyrpidia spormannii</name>
    <dbReference type="NCBI Taxonomy" id="2055160"/>
    <lineage>
        <taxon>Bacteria</taxon>
        <taxon>Bacillati</taxon>
        <taxon>Bacillota</taxon>
        <taxon>Bacilli</taxon>
        <taxon>Bacillales</taxon>
        <taxon>Alicyclobacillaceae</taxon>
        <taxon>Kyrpidia</taxon>
    </lineage>
</organism>
<dbReference type="GO" id="GO:0005198">
    <property type="term" value="F:structural molecule activity"/>
    <property type="evidence" value="ECO:0007669"/>
    <property type="project" value="InterPro"/>
</dbReference>
<dbReference type="SUPFAM" id="SSF64518">
    <property type="entry name" value="Phase 1 flagellin"/>
    <property type="match status" value="1"/>
</dbReference>
<dbReference type="Pfam" id="PF00669">
    <property type="entry name" value="Flagellin_N"/>
    <property type="match status" value="1"/>
</dbReference>
<evidence type="ECO:0000259" key="5">
    <source>
        <dbReference type="Pfam" id="PF00700"/>
    </source>
</evidence>
<protein>
    <submittedName>
        <fullName evidence="6">Flagellar biosynthesis protein FlgL</fullName>
    </submittedName>
</protein>
<evidence type="ECO:0000256" key="2">
    <source>
        <dbReference type="ARBA" id="ARBA00005709"/>
    </source>
</evidence>
<feature type="domain" description="Flagellin N-terminal" evidence="4">
    <location>
        <begin position="7"/>
        <end position="140"/>
    </location>
</feature>
<dbReference type="GO" id="GO:0009424">
    <property type="term" value="C:bacterial-type flagellum hook"/>
    <property type="evidence" value="ECO:0007669"/>
    <property type="project" value="InterPro"/>
</dbReference>
<dbReference type="PANTHER" id="PTHR42792">
    <property type="entry name" value="FLAGELLIN"/>
    <property type="match status" value="1"/>
</dbReference>